<protein>
    <submittedName>
        <fullName evidence="1">Uncharacterized protein</fullName>
    </submittedName>
</protein>
<dbReference type="AlphaFoldDB" id="A0A6V7HKY2"/>
<evidence type="ECO:0000313" key="2">
    <source>
        <dbReference type="Proteomes" id="UP000752696"/>
    </source>
</evidence>
<proteinExistence type="predicted"/>
<feature type="non-terminal residue" evidence="1">
    <location>
        <position position="1"/>
    </location>
</feature>
<dbReference type="OrthoDB" id="10504885at2759"/>
<dbReference type="Proteomes" id="UP000752696">
    <property type="component" value="Unassembled WGS sequence"/>
</dbReference>
<gene>
    <name evidence="1" type="ORF">MHI_LOCUS877601</name>
</gene>
<dbReference type="EMBL" id="CAJDYZ010011612">
    <property type="protein sequence ID" value="CAD1479740.1"/>
    <property type="molecule type" value="Genomic_DNA"/>
</dbReference>
<comment type="caution">
    <text evidence="1">The sequence shown here is derived from an EMBL/GenBank/DDBJ whole genome shotgun (WGS) entry which is preliminary data.</text>
</comment>
<organism evidence="1 2">
    <name type="scientific">Heterotrigona itama</name>
    <dbReference type="NCBI Taxonomy" id="395501"/>
    <lineage>
        <taxon>Eukaryota</taxon>
        <taxon>Metazoa</taxon>
        <taxon>Ecdysozoa</taxon>
        <taxon>Arthropoda</taxon>
        <taxon>Hexapoda</taxon>
        <taxon>Insecta</taxon>
        <taxon>Pterygota</taxon>
        <taxon>Neoptera</taxon>
        <taxon>Endopterygota</taxon>
        <taxon>Hymenoptera</taxon>
        <taxon>Apocrita</taxon>
        <taxon>Aculeata</taxon>
        <taxon>Apoidea</taxon>
        <taxon>Anthophila</taxon>
        <taxon>Apidae</taxon>
        <taxon>Heterotrigona</taxon>
    </lineage>
</organism>
<keyword evidence="2" id="KW-1185">Reference proteome</keyword>
<sequence>DQLLYTWFGHSLWSANQLPAQEVKTKLFLPKPIKMTGL</sequence>
<evidence type="ECO:0000313" key="1">
    <source>
        <dbReference type="EMBL" id="CAD1479740.1"/>
    </source>
</evidence>
<feature type="non-terminal residue" evidence="1">
    <location>
        <position position="38"/>
    </location>
</feature>
<name>A0A6V7HKY2_9HYME</name>
<reference evidence="1" key="1">
    <citation type="submission" date="2020-07" db="EMBL/GenBank/DDBJ databases">
        <authorList>
            <person name="Nazaruddin N."/>
        </authorList>
    </citation>
    <scope>NUCLEOTIDE SEQUENCE</scope>
</reference>
<accession>A0A6V7HKY2</accession>